<keyword evidence="2" id="KW-0378">Hydrolase</keyword>
<accession>A0ABT8A0B5</accession>
<organism evidence="3 4">
    <name type="scientific">Paeniroseomonas aquatica</name>
    <dbReference type="NCBI Taxonomy" id="373043"/>
    <lineage>
        <taxon>Bacteria</taxon>
        <taxon>Pseudomonadati</taxon>
        <taxon>Pseudomonadota</taxon>
        <taxon>Alphaproteobacteria</taxon>
        <taxon>Acetobacterales</taxon>
        <taxon>Acetobacteraceae</taxon>
        <taxon>Paeniroseomonas</taxon>
    </lineage>
</organism>
<reference evidence="4" key="1">
    <citation type="journal article" date="2019" name="Int. J. Syst. Evol. Microbiol.">
        <title>The Global Catalogue of Microorganisms (GCM) 10K type strain sequencing project: providing services to taxonomists for standard genome sequencing and annotation.</title>
        <authorList>
            <consortium name="The Broad Institute Genomics Platform"/>
            <consortium name="The Broad Institute Genome Sequencing Center for Infectious Disease"/>
            <person name="Wu L."/>
            <person name="Ma J."/>
        </authorList>
    </citation>
    <scope>NUCLEOTIDE SEQUENCE [LARGE SCALE GENOMIC DNA]</scope>
    <source>
        <strain evidence="4">CECT 7131</strain>
    </source>
</reference>
<comment type="caution">
    <text evidence="3">The sequence shown here is derived from an EMBL/GenBank/DDBJ whole genome shotgun (WGS) entry which is preliminary data.</text>
</comment>
<keyword evidence="4" id="KW-1185">Reference proteome</keyword>
<name>A0ABT8A0B5_9PROT</name>
<gene>
    <name evidence="3" type="ORF">QWZ14_02145</name>
</gene>
<dbReference type="SUPFAM" id="SSF53474">
    <property type="entry name" value="alpha/beta-Hydrolases"/>
    <property type="match status" value="1"/>
</dbReference>
<evidence type="ECO:0000256" key="1">
    <source>
        <dbReference type="ARBA" id="ARBA00022729"/>
    </source>
</evidence>
<evidence type="ECO:0000313" key="3">
    <source>
        <dbReference type="EMBL" id="MDN3563177.1"/>
    </source>
</evidence>
<dbReference type="PANTHER" id="PTHR43037:SF5">
    <property type="entry name" value="FERULOYL ESTERASE"/>
    <property type="match status" value="1"/>
</dbReference>
<evidence type="ECO:0000313" key="4">
    <source>
        <dbReference type="Proteomes" id="UP001529369"/>
    </source>
</evidence>
<dbReference type="EMBL" id="JAUFPN010000019">
    <property type="protein sequence ID" value="MDN3563177.1"/>
    <property type="molecule type" value="Genomic_DNA"/>
</dbReference>
<dbReference type="InterPro" id="IPR050955">
    <property type="entry name" value="Plant_Biomass_Hydrol_Est"/>
</dbReference>
<dbReference type="Gene3D" id="3.40.50.1820">
    <property type="entry name" value="alpha/beta hydrolase"/>
    <property type="match status" value="1"/>
</dbReference>
<evidence type="ECO:0008006" key="5">
    <source>
        <dbReference type="Google" id="ProtNLM"/>
    </source>
</evidence>
<dbReference type="RefSeq" id="WP_290314915.1">
    <property type="nucleotide sequence ID" value="NZ_JAUFPN010000019.1"/>
</dbReference>
<dbReference type="PANTHER" id="PTHR43037">
    <property type="entry name" value="UNNAMED PRODUCT-RELATED"/>
    <property type="match status" value="1"/>
</dbReference>
<sequence>MTEDDGPEAGRLRARPRPFAPAGWPLPAGLHPLGMGGVRDGLLRVPPPIEGPLPLILMLHGYGSGAEQALRRILPIADAALVVLPESLGATWDVLEGGYGPDIRRLDAVLARILADWPVDPARLAIAGFSDGASYALSVAMMNGALFSHALAFSPGFAAPLHLEGRPRSFLSHGTEDAILSIDHCSRRLVPKLQRSGYPVQYLEFPGGHAVPAAVAEAALAFLNAA</sequence>
<dbReference type="Proteomes" id="UP001529369">
    <property type="component" value="Unassembled WGS sequence"/>
</dbReference>
<protein>
    <recommendedName>
        <fullName evidence="5">Phospholipase</fullName>
    </recommendedName>
</protein>
<keyword evidence="1" id="KW-0732">Signal</keyword>
<dbReference type="InterPro" id="IPR029058">
    <property type="entry name" value="AB_hydrolase_fold"/>
</dbReference>
<evidence type="ECO:0000256" key="2">
    <source>
        <dbReference type="ARBA" id="ARBA00022801"/>
    </source>
</evidence>
<proteinExistence type="predicted"/>